<protein>
    <submittedName>
        <fullName evidence="2">Uncharacterized protein</fullName>
    </submittedName>
</protein>
<feature type="compositionally biased region" description="Acidic residues" evidence="1">
    <location>
        <begin position="25"/>
        <end position="38"/>
    </location>
</feature>
<evidence type="ECO:0000256" key="1">
    <source>
        <dbReference type="SAM" id="MobiDB-lite"/>
    </source>
</evidence>
<dbReference type="GeneID" id="94841773"/>
<organism evidence="2 3">
    <name type="scientific">Tritrichomonas foetus</name>
    <dbReference type="NCBI Taxonomy" id="1144522"/>
    <lineage>
        <taxon>Eukaryota</taxon>
        <taxon>Metamonada</taxon>
        <taxon>Parabasalia</taxon>
        <taxon>Tritrichomonadida</taxon>
        <taxon>Tritrichomonadidae</taxon>
        <taxon>Tritrichomonas</taxon>
    </lineage>
</organism>
<accession>A0A1J4JZY1</accession>
<dbReference type="EMBL" id="MLAK01000851">
    <property type="protein sequence ID" value="OHT02813.1"/>
    <property type="molecule type" value="Genomic_DNA"/>
</dbReference>
<name>A0A1J4JZY1_9EUKA</name>
<evidence type="ECO:0000313" key="3">
    <source>
        <dbReference type="Proteomes" id="UP000179807"/>
    </source>
</evidence>
<comment type="caution">
    <text evidence="2">The sequence shown here is derived from an EMBL/GenBank/DDBJ whole genome shotgun (WGS) entry which is preliminary data.</text>
</comment>
<dbReference type="AlphaFoldDB" id="A0A1J4JZY1"/>
<keyword evidence="3" id="KW-1185">Reference proteome</keyword>
<proteinExistence type="predicted"/>
<gene>
    <name evidence="2" type="ORF">TRFO_29950</name>
</gene>
<reference evidence="2" key="1">
    <citation type="submission" date="2016-10" db="EMBL/GenBank/DDBJ databases">
        <authorList>
            <person name="Benchimol M."/>
            <person name="Almeida L.G."/>
            <person name="Vasconcelos A.T."/>
            <person name="Perreira-Neves A."/>
            <person name="Rosa I.A."/>
            <person name="Tasca T."/>
            <person name="Bogo M.R."/>
            <person name="de Souza W."/>
        </authorList>
    </citation>
    <scope>NUCLEOTIDE SEQUENCE [LARGE SCALE GENOMIC DNA]</scope>
    <source>
        <strain evidence="2">K</strain>
    </source>
</reference>
<evidence type="ECO:0000313" key="2">
    <source>
        <dbReference type="EMBL" id="OHT02813.1"/>
    </source>
</evidence>
<dbReference type="RefSeq" id="XP_068355949.1">
    <property type="nucleotide sequence ID" value="XM_068507069.1"/>
</dbReference>
<dbReference type="VEuPathDB" id="TrichDB:TRFO_29950"/>
<feature type="region of interest" description="Disordered" evidence="1">
    <location>
        <begin position="1"/>
        <end position="62"/>
    </location>
</feature>
<dbReference type="Proteomes" id="UP000179807">
    <property type="component" value="Unassembled WGS sequence"/>
</dbReference>
<sequence>MTEEAARQRAIRNIAIRNHRREEGPYSDDSDDDSDTDENQPIQRQRIPTPPSSDSDDDIDIDDYFNSYTQMSYIRSR</sequence>